<sequence>MDFSSVPRSGGAKYGGSARKRARLSTTRIDDPLTPTLSRSGRIGSNSVDKQSLGVSETNDGATSCDEVEEDAQGGGGGGGAHASPSARRRLAPASSAAAAAAAASSKHELDLLYNESSLTRHTVGRSSHTFASSRSHPPLHRHASSSSLQRNSHAASQSESAPPARRYDQARQRQRQPSLPLSPERDESVGDAREAHHQSRQRQPTATLMPQPHTRSPARRMAHIDPASLHLHSPTPAPSSSAHSDVGAVLSSPSTTNKARDGAFAVELDALLDATAGSASNPAPQRKTFASRMAPRKAANAGPDSMLSTESQPLPPEGSQDESMNAYPHSVWRNAESQPVVALSRSPSPCLNRPSASQSSPSSAHTSPAKSALAQRKRALGVSGVGARKTYAASRSFLAEEADPAFLPPDAELDLNAGAGNAGQQSATSSQPEALSTSRRFLARHNLAVRASYKELKAKFAEGEEEEEEDGPDAPRKSLALRSVTNLRSAGEQRRFDDELEYLLSGLDVSQPLSLRRTSCMDIIKRICTKEAAAKNGFLRGLLAHSDQARNGIVRLWDCFGSARVESITDVILLMHLARASETHALANALLTTRSEEITALLRRGLYRAARGDGSADPFDQRGPNGDLTALADRIRDSRIISSREMSLSLRNLTLCVIIRICALPLRPGFVPYAALLEEENDTNGSSPVRMIVACLRHEAVTCRTRLQAASRGVNIFSAKESSSQRPDIPFVCQALSLLVCVTQHDEQAICPTDERRQIAELVRDLSALLCFLEMTVTKQSTAAPASPVKMTRSQSQSPSKAAHVSLHRLEVTSAEAVIHLLGLLNHLCEQQRDVGHGEWVKAVASASCFVIPLLRLILGVPAFLRSQRAQISMGKSNSPDSEDLSDCSSTPPSHGRKAVEAALLQDLVGAALGLLITLLESAPELMRHNLAGTLISLSCERGKCVEMCRCEKRWQQPAIELLARLFLTERRALQSDAAFGKDEGNDQQQWRAEHSKDHDDASAAGASFLSGCIAVALSLSVVGHPSNLASLLRGLSSSGVTSSRNAAEGFTPVSALEPLISSLEEFAHWNDAVQRRALAEVIADEEEDPTDPDDARQPEEHSGQFRGPAGGGPDAESQFLWERVEDMRKIFASNSSQ</sequence>
<dbReference type="STRING" id="401625.A0A0P1BPZ1"/>
<reference evidence="3 4" key="1">
    <citation type="submission" date="2014-09" db="EMBL/GenBank/DDBJ databases">
        <authorList>
            <person name="Magalhaes I.L.F."/>
            <person name="Oliveira U."/>
            <person name="Santos F.R."/>
            <person name="Vidigal T.H.D.A."/>
            <person name="Brescovit A.D."/>
            <person name="Santos A.J."/>
        </authorList>
    </citation>
    <scope>NUCLEOTIDE SEQUENCE [LARGE SCALE GENOMIC DNA]</scope>
</reference>
<feature type="compositionally biased region" description="Low complexity" evidence="1">
    <location>
        <begin position="355"/>
        <end position="373"/>
    </location>
</feature>
<keyword evidence="4" id="KW-1185">Reference proteome</keyword>
<protein>
    <submittedName>
        <fullName evidence="3">Wings apart-like protein</fullName>
    </submittedName>
</protein>
<dbReference type="Proteomes" id="UP000054845">
    <property type="component" value="Unassembled WGS sequence"/>
</dbReference>
<feature type="domain" description="Wings apart-like protein C-terminal" evidence="2">
    <location>
        <begin position="482"/>
        <end position="531"/>
    </location>
</feature>
<feature type="region of interest" description="Disordered" evidence="1">
    <location>
        <begin position="462"/>
        <end position="481"/>
    </location>
</feature>
<evidence type="ECO:0000256" key="1">
    <source>
        <dbReference type="SAM" id="MobiDB-lite"/>
    </source>
</evidence>
<feature type="region of interest" description="Disordered" evidence="1">
    <location>
        <begin position="339"/>
        <end position="385"/>
    </location>
</feature>
<feature type="region of interest" description="Disordered" evidence="1">
    <location>
        <begin position="1086"/>
        <end position="1121"/>
    </location>
</feature>
<dbReference type="AlphaFoldDB" id="A0A0P1BPZ1"/>
<evidence type="ECO:0000313" key="4">
    <source>
        <dbReference type="Proteomes" id="UP000054845"/>
    </source>
</evidence>
<proteinExistence type="predicted"/>
<feature type="compositionally biased region" description="Acidic residues" evidence="1">
    <location>
        <begin position="464"/>
        <end position="473"/>
    </location>
</feature>
<feature type="compositionally biased region" description="Polar residues" evidence="1">
    <location>
        <begin position="145"/>
        <end position="161"/>
    </location>
</feature>
<dbReference type="Gene3D" id="1.25.10.10">
    <property type="entry name" value="Leucine-rich Repeat Variant"/>
    <property type="match status" value="2"/>
</dbReference>
<feature type="compositionally biased region" description="Basic and acidic residues" evidence="1">
    <location>
        <begin position="1095"/>
        <end position="1105"/>
    </location>
</feature>
<dbReference type="OrthoDB" id="78088at2759"/>
<feature type="compositionally biased region" description="Polar residues" evidence="1">
    <location>
        <begin position="121"/>
        <end position="136"/>
    </location>
</feature>
<feature type="compositionally biased region" description="Low complexity" evidence="1">
    <location>
        <begin position="417"/>
        <end position="432"/>
    </location>
</feature>
<feature type="region of interest" description="Disordered" evidence="1">
    <location>
        <begin position="277"/>
        <end position="326"/>
    </location>
</feature>
<dbReference type="InterPro" id="IPR011989">
    <property type="entry name" value="ARM-like"/>
</dbReference>
<dbReference type="EMBL" id="CCYA01000276">
    <property type="protein sequence ID" value="CEH18643.1"/>
    <property type="molecule type" value="Genomic_DNA"/>
</dbReference>
<name>A0A0P1BPZ1_9BASI</name>
<feature type="region of interest" description="Disordered" evidence="1">
    <location>
        <begin position="980"/>
        <end position="999"/>
    </location>
</feature>
<feature type="compositionally biased region" description="Basic and acidic residues" evidence="1">
    <location>
        <begin position="184"/>
        <end position="198"/>
    </location>
</feature>
<accession>A0A0P1BPZ1</accession>
<feature type="region of interest" description="Disordered" evidence="1">
    <location>
        <begin position="410"/>
        <end position="437"/>
    </location>
</feature>
<evidence type="ECO:0000259" key="2">
    <source>
        <dbReference type="Pfam" id="PF07814"/>
    </source>
</evidence>
<feature type="region of interest" description="Disordered" evidence="1">
    <location>
        <begin position="876"/>
        <end position="895"/>
    </location>
</feature>
<feature type="region of interest" description="Disordered" evidence="1">
    <location>
        <begin position="121"/>
        <end position="258"/>
    </location>
</feature>
<organism evidence="3 4">
    <name type="scientific">Ceraceosorus bombacis</name>
    <dbReference type="NCBI Taxonomy" id="401625"/>
    <lineage>
        <taxon>Eukaryota</taxon>
        <taxon>Fungi</taxon>
        <taxon>Dikarya</taxon>
        <taxon>Basidiomycota</taxon>
        <taxon>Ustilaginomycotina</taxon>
        <taxon>Exobasidiomycetes</taxon>
        <taxon>Ceraceosorales</taxon>
        <taxon>Ceraceosoraceae</taxon>
        <taxon>Ceraceosorus</taxon>
    </lineage>
</organism>
<dbReference type="InterPro" id="IPR022771">
    <property type="entry name" value="WAPL_C"/>
</dbReference>
<evidence type="ECO:0000313" key="3">
    <source>
        <dbReference type="EMBL" id="CEH18643.1"/>
    </source>
</evidence>
<feature type="compositionally biased region" description="Low complexity" evidence="1">
    <location>
        <begin position="229"/>
        <end position="245"/>
    </location>
</feature>
<feature type="region of interest" description="Disordered" evidence="1">
    <location>
        <begin position="1"/>
        <end position="97"/>
    </location>
</feature>
<feature type="compositionally biased region" description="Polar residues" evidence="1">
    <location>
        <begin position="35"/>
        <end position="62"/>
    </location>
</feature>
<dbReference type="Pfam" id="PF07814">
    <property type="entry name" value="WAPL"/>
    <property type="match status" value="1"/>
</dbReference>
<feature type="compositionally biased region" description="Low complexity" evidence="1">
    <location>
        <begin position="82"/>
        <end position="97"/>
    </location>
</feature>